<dbReference type="Gene3D" id="3.40.50.2000">
    <property type="entry name" value="Glycogen Phosphorylase B"/>
    <property type="match status" value="2"/>
</dbReference>
<dbReference type="Proteomes" id="UP000521676">
    <property type="component" value="Unassembled WGS sequence"/>
</dbReference>
<organism evidence="2 4">
    <name type="scientific">Candidatus Chlorohelix allophototropha</name>
    <dbReference type="NCBI Taxonomy" id="3003348"/>
    <lineage>
        <taxon>Bacteria</taxon>
        <taxon>Bacillati</taxon>
        <taxon>Chloroflexota</taxon>
        <taxon>Chloroflexia</taxon>
        <taxon>Candidatus Chloroheliales</taxon>
        <taxon>Candidatus Chloroheliaceae</taxon>
        <taxon>Candidatus Chlorohelix</taxon>
    </lineage>
</organism>
<dbReference type="EC" id="2.4.-.-" evidence="3"/>
<dbReference type="PANTHER" id="PTHR46401:SF2">
    <property type="entry name" value="GLYCOSYLTRANSFERASE WBBK-RELATED"/>
    <property type="match status" value="1"/>
</dbReference>
<dbReference type="GO" id="GO:0009103">
    <property type="term" value="P:lipopolysaccharide biosynthetic process"/>
    <property type="evidence" value="ECO:0007669"/>
    <property type="project" value="TreeGrafter"/>
</dbReference>
<dbReference type="EMBL" id="JACATZ010000001">
    <property type="protein sequence ID" value="NWJ44449.1"/>
    <property type="molecule type" value="Genomic_DNA"/>
</dbReference>
<dbReference type="GO" id="GO:0016757">
    <property type="term" value="F:glycosyltransferase activity"/>
    <property type="evidence" value="ECO:0007669"/>
    <property type="project" value="UniProtKB-KW"/>
</dbReference>
<protein>
    <submittedName>
        <fullName evidence="2">Glycosyltransferase</fullName>
        <ecNumber evidence="3">2.4.-.-</ecNumber>
    </submittedName>
</protein>
<reference evidence="2 4" key="1">
    <citation type="submission" date="2020-06" db="EMBL/GenBank/DDBJ databases">
        <title>Anoxygenic phototrophic Chloroflexota member uses a Type I reaction center.</title>
        <authorList>
            <person name="Tsuji J.M."/>
            <person name="Shaw N.A."/>
            <person name="Nagashima S."/>
            <person name="Venkiteswaran J."/>
            <person name="Schiff S.L."/>
            <person name="Hanada S."/>
            <person name="Tank M."/>
            <person name="Neufeld J.D."/>
        </authorList>
    </citation>
    <scope>NUCLEOTIDE SEQUENCE [LARGE SCALE GENOMIC DNA]</scope>
    <source>
        <strain evidence="2">L227-S17</strain>
    </source>
</reference>
<evidence type="ECO:0000313" key="2">
    <source>
        <dbReference type="EMBL" id="NWJ44449.1"/>
    </source>
</evidence>
<dbReference type="EMBL" id="CP128399">
    <property type="protein sequence ID" value="WJW66340.1"/>
    <property type="molecule type" value="Genomic_DNA"/>
</dbReference>
<evidence type="ECO:0000256" key="1">
    <source>
        <dbReference type="ARBA" id="ARBA00022679"/>
    </source>
</evidence>
<evidence type="ECO:0000313" key="4">
    <source>
        <dbReference type="Proteomes" id="UP000521676"/>
    </source>
</evidence>
<dbReference type="PANTHER" id="PTHR46401">
    <property type="entry name" value="GLYCOSYLTRANSFERASE WBBK-RELATED"/>
    <property type="match status" value="1"/>
</dbReference>
<dbReference type="Proteomes" id="UP001431572">
    <property type="component" value="Chromosome 1"/>
</dbReference>
<proteinExistence type="predicted"/>
<reference evidence="3" key="2">
    <citation type="journal article" date="2024" name="Nature">
        <title>Anoxygenic phototroph of the Chloroflexota uses a type I reaction centre.</title>
        <authorList>
            <person name="Tsuji J.M."/>
            <person name="Shaw N.A."/>
            <person name="Nagashima S."/>
            <person name="Venkiteswaran J.J."/>
            <person name="Schiff S.L."/>
            <person name="Watanabe T."/>
            <person name="Fukui M."/>
            <person name="Hanada S."/>
            <person name="Tank M."/>
            <person name="Neufeld J.D."/>
        </authorList>
    </citation>
    <scope>NUCLEOTIDE SEQUENCE</scope>
    <source>
        <strain evidence="3">L227-S17</strain>
    </source>
</reference>
<dbReference type="Pfam" id="PF13692">
    <property type="entry name" value="Glyco_trans_1_4"/>
    <property type="match status" value="1"/>
</dbReference>
<sequence>MPSYKIALVTTFPPGKGSLNEYAYHFVRYLRQKREVKELVLLVDALPGNEKYPEFENDGYAPTRIIPCWDFDSKTNALRILKVVQQEKPDIVMLNLQFASFGSGKVAAALGLTTPALVRLAGFPVVTLLHNIMETIDLKKAGFGGNPLLEKAIRAFGYIFTRLLLLSNLVAVTIPKYVEILEIKYKAKNVLLTPHGSFEAGADPVFEPPPGPQRIMTFGKFGTYKKVEPLVEAYKILQAKNHPNMELVIAGTDSPNSPGYLESVKQTYSEVKSISFTGYVAEEDVPKVFGEASVVVFPYNSTTGSSGVLHQAGEYARAVVLPNIGDFAALVAEEGFTGEFFEPDNTESLAHAIANILDNPERRLEIASQNFAAATGLPVSDVVDWYLLHMQTLVSKKPKVKR</sequence>
<gene>
    <name evidence="2" type="ORF">HXX08_01080</name>
    <name evidence="3" type="ORF">OZ401_002136</name>
</gene>
<dbReference type="AlphaFoldDB" id="A0A8T7LYE5"/>
<evidence type="ECO:0000313" key="3">
    <source>
        <dbReference type="EMBL" id="WJW66340.1"/>
    </source>
</evidence>
<name>A0A8T7LYE5_9CHLR</name>
<keyword evidence="3" id="KW-0328">Glycosyltransferase</keyword>
<evidence type="ECO:0000313" key="5">
    <source>
        <dbReference type="Proteomes" id="UP001431572"/>
    </source>
</evidence>
<accession>A0A8T7LYE5</accession>
<keyword evidence="1 3" id="KW-0808">Transferase</keyword>
<dbReference type="SUPFAM" id="SSF53756">
    <property type="entry name" value="UDP-Glycosyltransferase/glycogen phosphorylase"/>
    <property type="match status" value="1"/>
</dbReference>
<keyword evidence="5" id="KW-1185">Reference proteome</keyword>
<dbReference type="RefSeq" id="WP_341468224.1">
    <property type="nucleotide sequence ID" value="NZ_CP128399.1"/>
</dbReference>